<feature type="compositionally biased region" description="Low complexity" evidence="1">
    <location>
        <begin position="143"/>
        <end position="185"/>
    </location>
</feature>
<dbReference type="AlphaFoldDB" id="A0ABD3GI56"/>
<reference evidence="2 3" key="1">
    <citation type="submission" date="2024-09" db="EMBL/GenBank/DDBJ databases">
        <title>Chromosome-scale assembly of Riccia sorocarpa.</title>
        <authorList>
            <person name="Paukszto L."/>
        </authorList>
    </citation>
    <scope>NUCLEOTIDE SEQUENCE [LARGE SCALE GENOMIC DNA]</scope>
    <source>
        <strain evidence="2">LP-2024</strain>
        <tissue evidence="2">Aerial parts of the thallus</tissue>
    </source>
</reference>
<organism evidence="2 3">
    <name type="scientific">Riccia sorocarpa</name>
    <dbReference type="NCBI Taxonomy" id="122646"/>
    <lineage>
        <taxon>Eukaryota</taxon>
        <taxon>Viridiplantae</taxon>
        <taxon>Streptophyta</taxon>
        <taxon>Embryophyta</taxon>
        <taxon>Marchantiophyta</taxon>
        <taxon>Marchantiopsida</taxon>
        <taxon>Marchantiidae</taxon>
        <taxon>Marchantiales</taxon>
        <taxon>Ricciaceae</taxon>
        <taxon>Riccia</taxon>
    </lineage>
</organism>
<accession>A0ABD3GI56</accession>
<proteinExistence type="predicted"/>
<dbReference type="PRINTS" id="PR01217">
    <property type="entry name" value="PRICHEXTENSN"/>
</dbReference>
<dbReference type="EMBL" id="JBJQOH010000008">
    <property type="protein sequence ID" value="KAL3677591.1"/>
    <property type="molecule type" value="Genomic_DNA"/>
</dbReference>
<sequence length="360" mass="37658">MASFKASLLLKQRISTVSYGSNPVGASTATKLPGVVAAAAGSSFSADKSETVRRTRTNCFSSFVPPDFTFTWQPTAAFVHQQQQQFRIEQCSRAAPSSLNVQSIFSPDIQLNPAEFPTPPSAPPEFVPTPAPSNPETTPPEVPTTSPTPEITPSIVPDLPITPSTPAPSEIPTSTPSESPVPSIPQEIPDVPSEIPGSAPPEVSLSMSISSSDVPRGPPISPPNVSPIMPPGAPEPIPPPNMPPIPPPGTPPPIPPPQTPPIPPGYPGPLPPPTQPPGSPPPFPGPEIPNVPGPNPPGPEITPPSIITASNEKQITFPWSYPALTGNLISLANEVERESEMDENLRSGKRETALALHFVT</sequence>
<feature type="compositionally biased region" description="Pro residues" evidence="1">
    <location>
        <begin position="216"/>
        <end position="302"/>
    </location>
</feature>
<feature type="compositionally biased region" description="Pro residues" evidence="1">
    <location>
        <begin position="116"/>
        <end position="142"/>
    </location>
</feature>
<keyword evidence="3" id="KW-1185">Reference proteome</keyword>
<evidence type="ECO:0000313" key="2">
    <source>
        <dbReference type="EMBL" id="KAL3677591.1"/>
    </source>
</evidence>
<name>A0ABD3GI56_9MARC</name>
<dbReference type="Proteomes" id="UP001633002">
    <property type="component" value="Unassembled WGS sequence"/>
</dbReference>
<comment type="caution">
    <text evidence="2">The sequence shown here is derived from an EMBL/GenBank/DDBJ whole genome shotgun (WGS) entry which is preliminary data.</text>
</comment>
<gene>
    <name evidence="2" type="ORF">R1sor_027539</name>
</gene>
<feature type="region of interest" description="Disordered" evidence="1">
    <location>
        <begin position="110"/>
        <end position="309"/>
    </location>
</feature>
<evidence type="ECO:0000313" key="3">
    <source>
        <dbReference type="Proteomes" id="UP001633002"/>
    </source>
</evidence>
<protein>
    <submittedName>
        <fullName evidence="2">Uncharacterized protein</fullName>
    </submittedName>
</protein>
<evidence type="ECO:0000256" key="1">
    <source>
        <dbReference type="SAM" id="MobiDB-lite"/>
    </source>
</evidence>